<feature type="region of interest" description="Disordered" evidence="1">
    <location>
        <begin position="1"/>
        <end position="42"/>
    </location>
</feature>
<keyword evidence="2" id="KW-0472">Membrane</keyword>
<protein>
    <submittedName>
        <fullName evidence="3">DUF2970 domain-containing protein</fullName>
    </submittedName>
</protein>
<feature type="compositionally biased region" description="Polar residues" evidence="1">
    <location>
        <begin position="14"/>
        <end position="42"/>
    </location>
</feature>
<organism evidence="3 4">
    <name type="scientific">Alkalimarinus sediminis</name>
    <dbReference type="NCBI Taxonomy" id="1632866"/>
    <lineage>
        <taxon>Bacteria</taxon>
        <taxon>Pseudomonadati</taxon>
        <taxon>Pseudomonadota</taxon>
        <taxon>Gammaproteobacteria</taxon>
        <taxon>Alteromonadales</taxon>
        <taxon>Alteromonadaceae</taxon>
        <taxon>Alkalimarinus</taxon>
    </lineage>
</organism>
<evidence type="ECO:0000256" key="2">
    <source>
        <dbReference type="SAM" id="Phobius"/>
    </source>
</evidence>
<keyword evidence="2" id="KW-0812">Transmembrane</keyword>
<evidence type="ECO:0000313" key="4">
    <source>
        <dbReference type="Proteomes" id="UP001164472"/>
    </source>
</evidence>
<dbReference type="RefSeq" id="WP_251810302.1">
    <property type="nucleotide sequence ID" value="NZ_CP101527.1"/>
</dbReference>
<keyword evidence="2" id="KW-1133">Transmembrane helix</keyword>
<reference evidence="3" key="1">
    <citation type="submission" date="2022-07" db="EMBL/GenBank/DDBJ databases">
        <title>Alkalimarinus sp. nov., isolated from gut of a Alitta virens.</title>
        <authorList>
            <person name="Yang A.I."/>
            <person name="Shin N.-R."/>
        </authorList>
    </citation>
    <scope>NUCLEOTIDE SEQUENCE</scope>
    <source>
        <strain evidence="3">FA028</strain>
    </source>
</reference>
<dbReference type="InterPro" id="IPR021344">
    <property type="entry name" value="DUF2970"/>
</dbReference>
<dbReference type="Proteomes" id="UP001164472">
    <property type="component" value="Chromosome"/>
</dbReference>
<evidence type="ECO:0000256" key="1">
    <source>
        <dbReference type="SAM" id="MobiDB-lite"/>
    </source>
</evidence>
<dbReference type="Pfam" id="PF11174">
    <property type="entry name" value="DUF2970"/>
    <property type="match status" value="1"/>
</dbReference>
<gene>
    <name evidence="3" type="ORF">NNL22_17925</name>
</gene>
<dbReference type="KEGG" id="asem:NNL22_17925"/>
<dbReference type="EMBL" id="CP101527">
    <property type="protein sequence ID" value="UZW74875.1"/>
    <property type="molecule type" value="Genomic_DNA"/>
</dbReference>
<evidence type="ECO:0000313" key="3">
    <source>
        <dbReference type="EMBL" id="UZW74875.1"/>
    </source>
</evidence>
<proteinExistence type="predicted"/>
<sequence length="111" mass="11790">MNNPTNIPHPPKTNTPEPSNSKPNSTHSDAPNASQATLSNSTDTIPTATHLTFWQTLSSVLYAMLGVQGRKNAQASLEKGRIGMFILVGLLVAGCFVLIVALVAYLAITSR</sequence>
<dbReference type="AlphaFoldDB" id="A0A9E8HIA9"/>
<name>A0A9E8HIA9_9ALTE</name>
<feature type="transmembrane region" description="Helical" evidence="2">
    <location>
        <begin position="85"/>
        <end position="108"/>
    </location>
</feature>
<keyword evidence="4" id="KW-1185">Reference proteome</keyword>
<accession>A0A9E8HIA9</accession>